<protein>
    <submittedName>
        <fullName evidence="2">Uncharacterized protein</fullName>
    </submittedName>
</protein>
<dbReference type="Proteomes" id="UP000001745">
    <property type="component" value="Unassembled WGS sequence"/>
</dbReference>
<organism evidence="2 3">
    <name type="scientific">Talaromyces stipitatus (strain ATCC 10500 / CBS 375.48 / QM 6759 / NRRL 1006)</name>
    <name type="common">Penicillium stipitatum</name>
    <dbReference type="NCBI Taxonomy" id="441959"/>
    <lineage>
        <taxon>Eukaryota</taxon>
        <taxon>Fungi</taxon>
        <taxon>Dikarya</taxon>
        <taxon>Ascomycota</taxon>
        <taxon>Pezizomycotina</taxon>
        <taxon>Eurotiomycetes</taxon>
        <taxon>Eurotiomycetidae</taxon>
        <taxon>Eurotiales</taxon>
        <taxon>Trichocomaceae</taxon>
        <taxon>Talaromyces</taxon>
        <taxon>Talaromyces sect. Talaromyces</taxon>
    </lineage>
</organism>
<dbReference type="EMBL" id="EQ962657">
    <property type="protein sequence ID" value="EED14714.1"/>
    <property type="molecule type" value="Genomic_DNA"/>
</dbReference>
<name>B8MJC5_TALSN</name>
<dbReference type="RefSeq" id="XP_002484667.1">
    <property type="nucleotide sequence ID" value="XM_002484622.1"/>
</dbReference>
<reference evidence="3" key="1">
    <citation type="journal article" date="2015" name="Genome Announc.">
        <title>Genome sequence of the AIDS-associated pathogen Penicillium marneffei (ATCC18224) and its near taxonomic relative Talaromyces stipitatus (ATCC10500).</title>
        <authorList>
            <person name="Nierman W.C."/>
            <person name="Fedorova-Abrams N.D."/>
            <person name="Andrianopoulos A."/>
        </authorList>
    </citation>
    <scope>NUCLEOTIDE SEQUENCE [LARGE SCALE GENOMIC DNA]</scope>
    <source>
        <strain evidence="3">ATCC 10500 / CBS 375.48 / QM 6759 / NRRL 1006</strain>
    </source>
</reference>
<evidence type="ECO:0000256" key="1">
    <source>
        <dbReference type="SAM" id="MobiDB-lite"/>
    </source>
</evidence>
<feature type="region of interest" description="Disordered" evidence="1">
    <location>
        <begin position="1"/>
        <end position="76"/>
    </location>
</feature>
<sequence>MKKPTNTRKPEKNGFKKDISDEEKSLTCWEDVHHTLERNEPRKKKTHPEINDNNEDLIDSYSSSDESLQTLPTFQDDRRRAITHRDLNREQLEQTLLRKEIKKLVKTPNQEKQPQEWATNEHDDDEVRLKEASIKKARTLVMQWNTWTCTKLHLQPLPKFRRNASSRDTLDVELPQLKCPTEKPGCECVYEEEAHPYYSIIKADRCRVPGCLHHDENRDESDWMLRNVRLRNYYNQH</sequence>
<dbReference type="AlphaFoldDB" id="B8MJC5"/>
<accession>B8MJC5</accession>
<feature type="compositionally biased region" description="Basic and acidic residues" evidence="1">
    <location>
        <begin position="8"/>
        <end position="40"/>
    </location>
</feature>
<feature type="compositionally biased region" description="Polar residues" evidence="1">
    <location>
        <begin position="60"/>
        <end position="73"/>
    </location>
</feature>
<dbReference type="GeneID" id="8102966"/>
<evidence type="ECO:0000313" key="3">
    <source>
        <dbReference type="Proteomes" id="UP000001745"/>
    </source>
</evidence>
<gene>
    <name evidence="2" type="ORF">TSTA_041890</name>
</gene>
<dbReference type="HOGENOM" id="CLU_1171290_0_0_1"/>
<evidence type="ECO:0000313" key="2">
    <source>
        <dbReference type="EMBL" id="EED14714.1"/>
    </source>
</evidence>
<proteinExistence type="predicted"/>
<dbReference type="InParanoid" id="B8MJC5"/>
<keyword evidence="3" id="KW-1185">Reference proteome</keyword>
<dbReference type="VEuPathDB" id="FungiDB:TSTA_041890"/>